<keyword evidence="2" id="KW-0472">Membrane</keyword>
<sequence>MKIPVFAQNGPPKAWRGKIGKPLIGVAIILFLTFMVASVHAQSEAGVKVEWERTFGKEIDHDYGYSVQQTIDGGYIIVGTTVLQGSDDVYLVKIDSKGNLEWEKRFEGDDNDGAYDVQQTPDGGYITVGYTESLKSGRKVYLIKTDSSGNLEWEKAFGGERAIEGHSVQPTDDGGYIITGRKYTPNSIYLTKIDSKGNIEWENEYGGIRDNFFGHVGDHPVQQTKDRGYITVGYVYSTKTQSNDVYLVKTDSGGYIEWTRTFGREGDDRGFSVQQTADGDYIIAGTTFSSDSGGYNVYLIKVDPTGNLRWEKTFGESNADCGFSVLQTDDGGYTIVGYTFSSSKGYDVYLIKTDPDGNLEWEKAFDAESVHDPTQGGVWDKGYSIRQTGDGGYIIVGYTYSIETRSNDVYVIKLSPGGQGGATSTASSPPHTKTSSSNSRTKTETTTKPSPTNTQRATTESQTGFHTPSRSSSAGTSSETSKGFSFNVTCGPGLIALLPLLPLLWRRRRE</sequence>
<reference evidence="3 4" key="1">
    <citation type="submission" date="2016-03" db="EMBL/GenBank/DDBJ databases">
        <title>Complete genome sequence of Thermococcus profundus strain DT5432.</title>
        <authorList>
            <person name="Oger P.M."/>
        </authorList>
    </citation>
    <scope>NUCLEOTIDE SEQUENCE [LARGE SCALE GENOMIC DNA]</scope>
    <source>
        <strain evidence="3 4">DT 5432</strain>
    </source>
</reference>
<feature type="compositionally biased region" description="Low complexity" evidence="1">
    <location>
        <begin position="422"/>
        <end position="454"/>
    </location>
</feature>
<dbReference type="RefSeq" id="WP_088857933.1">
    <property type="nucleotide sequence ID" value="NZ_CP014862.1"/>
</dbReference>
<feature type="compositionally biased region" description="Low complexity" evidence="1">
    <location>
        <begin position="467"/>
        <end position="481"/>
    </location>
</feature>
<evidence type="ECO:0000256" key="1">
    <source>
        <dbReference type="SAM" id="MobiDB-lite"/>
    </source>
</evidence>
<evidence type="ECO:0000256" key="2">
    <source>
        <dbReference type="SAM" id="Phobius"/>
    </source>
</evidence>
<dbReference type="GeneID" id="33319763"/>
<proteinExistence type="predicted"/>
<keyword evidence="2" id="KW-1133">Transmembrane helix</keyword>
<dbReference type="AlphaFoldDB" id="A0A2Z2MFJ4"/>
<accession>A0A2Z2MFJ4</accession>
<name>A0A2Z2MFJ4_THEPR</name>
<dbReference type="PANTHER" id="PTHR42754">
    <property type="entry name" value="ENDOGLUCANASE"/>
    <property type="match status" value="1"/>
</dbReference>
<keyword evidence="2" id="KW-0812">Transmembrane</keyword>
<feature type="transmembrane region" description="Helical" evidence="2">
    <location>
        <begin position="484"/>
        <end position="505"/>
    </location>
</feature>
<feature type="region of interest" description="Disordered" evidence="1">
    <location>
        <begin position="417"/>
        <end position="481"/>
    </location>
</feature>
<organism evidence="3 4">
    <name type="scientific">Thermococcus profundus</name>
    <dbReference type="NCBI Taxonomy" id="49899"/>
    <lineage>
        <taxon>Archaea</taxon>
        <taxon>Methanobacteriati</taxon>
        <taxon>Methanobacteriota</taxon>
        <taxon>Thermococci</taxon>
        <taxon>Thermococcales</taxon>
        <taxon>Thermococcaceae</taxon>
        <taxon>Thermococcus</taxon>
    </lineage>
</organism>
<dbReference type="OrthoDB" id="98274at2157"/>
<protein>
    <submittedName>
        <fullName evidence="3">Uncharacterized protein</fullName>
    </submittedName>
</protein>
<dbReference type="InterPro" id="IPR027552">
    <property type="entry name" value="CGP_CTERM"/>
</dbReference>
<dbReference type="PANTHER" id="PTHR42754:SF1">
    <property type="entry name" value="LIPOPROTEIN"/>
    <property type="match status" value="1"/>
</dbReference>
<dbReference type="SUPFAM" id="SSF69322">
    <property type="entry name" value="Tricorn protease domain 2"/>
    <property type="match status" value="1"/>
</dbReference>
<dbReference type="NCBIfam" id="TIGR04288">
    <property type="entry name" value="CGP_CTERM"/>
    <property type="match status" value="1"/>
</dbReference>
<dbReference type="Gene3D" id="2.80.10.50">
    <property type="match status" value="1"/>
</dbReference>
<evidence type="ECO:0000313" key="3">
    <source>
        <dbReference type="EMBL" id="ASJ02674.1"/>
    </source>
</evidence>
<keyword evidence="4" id="KW-1185">Reference proteome</keyword>
<dbReference type="EMBL" id="CP014862">
    <property type="protein sequence ID" value="ASJ02674.1"/>
    <property type="molecule type" value="Genomic_DNA"/>
</dbReference>
<dbReference type="KEGG" id="tprf:A3L09_05075"/>
<evidence type="ECO:0000313" key="4">
    <source>
        <dbReference type="Proteomes" id="UP000250179"/>
    </source>
</evidence>
<gene>
    <name evidence="3" type="ORF">A3L09_05075</name>
</gene>
<feature type="compositionally biased region" description="Polar residues" evidence="1">
    <location>
        <begin position="455"/>
        <end position="466"/>
    </location>
</feature>
<dbReference type="Proteomes" id="UP000250179">
    <property type="component" value="Chromosome"/>
</dbReference>